<feature type="transmembrane region" description="Helical" evidence="8">
    <location>
        <begin position="161"/>
        <end position="179"/>
    </location>
</feature>
<protein>
    <submittedName>
        <fullName evidence="10">MFS transporter</fullName>
    </submittedName>
</protein>
<keyword evidence="5 8" id="KW-0812">Transmembrane</keyword>
<sequence length="392" mass="41692">MRAESPAGGVAVIGGFYFCYFAFNGLFSPYWGLYLAALALPAWQIGILTSLTQVNRIYAPAIWGWLADRSGRRRAILRLAGIAGLIGFLPLLAVDSFWPMFVAVLFASFFWSAALPLVESLAIARLAGDSGRYARLRVWGSIGFIAASLGAGYWIEASGVRVFPLAVVGTMAGLAVYCWRLPESPVRRAVAAVQAGFGEILHRREVRVFFAGCFLMSLAHGPYYSFYSIHLAEHGLAQSTIGWLWTVGVLAEVGLFLAMPWLNVRLSPKALFVGDFAIAVVRFLLIAFGAGSLPLLVIAQLGHAFTFACHHAVAMGYLHRHFAGAHAAKGQALYIAASFGIGGSLGGVIAGFLWADFSGSTVFALAASVSALGGVLCFAGLPATERGGMTGR</sequence>
<dbReference type="Proteomes" id="UP000604737">
    <property type="component" value="Unassembled WGS sequence"/>
</dbReference>
<feature type="transmembrane region" description="Helical" evidence="8">
    <location>
        <begin position="7"/>
        <end position="27"/>
    </location>
</feature>
<gene>
    <name evidence="10" type="ORF">GCM10007350_15110</name>
</gene>
<accession>A0ABQ3H054</accession>
<proteinExistence type="predicted"/>
<feature type="transmembrane region" description="Helical" evidence="8">
    <location>
        <begin position="136"/>
        <end position="155"/>
    </location>
</feature>
<dbReference type="SUPFAM" id="SSF103473">
    <property type="entry name" value="MFS general substrate transporter"/>
    <property type="match status" value="1"/>
</dbReference>
<dbReference type="RefSeq" id="WP_189459598.1">
    <property type="nucleotide sequence ID" value="NZ_BMYO01000003.1"/>
</dbReference>
<keyword evidence="6 8" id="KW-1133">Transmembrane helix</keyword>
<dbReference type="InterPro" id="IPR024989">
    <property type="entry name" value="MFS_assoc_dom"/>
</dbReference>
<dbReference type="EMBL" id="BMYO01000003">
    <property type="protein sequence ID" value="GHD61046.1"/>
    <property type="molecule type" value="Genomic_DNA"/>
</dbReference>
<feature type="transmembrane region" description="Helical" evidence="8">
    <location>
        <begin position="241"/>
        <end position="258"/>
    </location>
</feature>
<feature type="transmembrane region" description="Helical" evidence="8">
    <location>
        <begin position="361"/>
        <end position="383"/>
    </location>
</feature>
<name>A0ABQ3H054_9NEIS</name>
<evidence type="ECO:0000256" key="4">
    <source>
        <dbReference type="ARBA" id="ARBA00022519"/>
    </source>
</evidence>
<feature type="transmembrane region" description="Helical" evidence="8">
    <location>
        <begin position="33"/>
        <end position="54"/>
    </location>
</feature>
<evidence type="ECO:0000313" key="11">
    <source>
        <dbReference type="Proteomes" id="UP000604737"/>
    </source>
</evidence>
<feature type="transmembrane region" description="Helical" evidence="8">
    <location>
        <begin position="208"/>
        <end position="229"/>
    </location>
</feature>
<feature type="transmembrane region" description="Helical" evidence="8">
    <location>
        <begin position="75"/>
        <end position="94"/>
    </location>
</feature>
<keyword evidence="7 8" id="KW-0472">Membrane</keyword>
<keyword evidence="11" id="KW-1185">Reference proteome</keyword>
<evidence type="ECO:0000259" key="9">
    <source>
        <dbReference type="PROSITE" id="PS50850"/>
    </source>
</evidence>
<evidence type="ECO:0000256" key="6">
    <source>
        <dbReference type="ARBA" id="ARBA00022989"/>
    </source>
</evidence>
<dbReference type="PANTHER" id="PTHR23522:SF10">
    <property type="entry name" value="3-PHENYLPROPIONIC ACID TRANSPORTER-RELATED"/>
    <property type="match status" value="1"/>
</dbReference>
<feature type="transmembrane region" description="Helical" evidence="8">
    <location>
        <begin position="100"/>
        <end position="124"/>
    </location>
</feature>
<evidence type="ECO:0000256" key="5">
    <source>
        <dbReference type="ARBA" id="ARBA00022692"/>
    </source>
</evidence>
<evidence type="ECO:0000256" key="7">
    <source>
        <dbReference type="ARBA" id="ARBA00023136"/>
    </source>
</evidence>
<feature type="domain" description="Major facilitator superfamily (MFS) profile" evidence="9">
    <location>
        <begin position="1"/>
        <end position="385"/>
    </location>
</feature>
<dbReference type="InterPro" id="IPR026032">
    <property type="entry name" value="HcaT-like"/>
</dbReference>
<keyword evidence="2" id="KW-0813">Transport</keyword>
<dbReference type="NCBIfam" id="NF037955">
    <property type="entry name" value="mfs"/>
    <property type="match status" value="1"/>
</dbReference>
<keyword evidence="4" id="KW-0997">Cell inner membrane</keyword>
<evidence type="ECO:0000256" key="3">
    <source>
        <dbReference type="ARBA" id="ARBA00022475"/>
    </source>
</evidence>
<dbReference type="InterPro" id="IPR020846">
    <property type="entry name" value="MFS_dom"/>
</dbReference>
<reference evidence="11" key="1">
    <citation type="journal article" date="2019" name="Int. J. Syst. Evol. Microbiol.">
        <title>The Global Catalogue of Microorganisms (GCM) 10K type strain sequencing project: providing services to taxonomists for standard genome sequencing and annotation.</title>
        <authorList>
            <consortium name="The Broad Institute Genomics Platform"/>
            <consortium name="The Broad Institute Genome Sequencing Center for Infectious Disease"/>
            <person name="Wu L."/>
            <person name="Ma J."/>
        </authorList>
    </citation>
    <scope>NUCLEOTIDE SEQUENCE [LARGE SCALE GENOMIC DNA]</scope>
    <source>
        <strain evidence="11">KCTC 23701</strain>
    </source>
</reference>
<dbReference type="PANTHER" id="PTHR23522">
    <property type="entry name" value="BLL5896 PROTEIN"/>
    <property type="match status" value="1"/>
</dbReference>
<feature type="transmembrane region" description="Helical" evidence="8">
    <location>
        <begin position="270"/>
        <end position="291"/>
    </location>
</feature>
<feature type="transmembrane region" description="Helical" evidence="8">
    <location>
        <begin position="331"/>
        <end position="355"/>
    </location>
</feature>
<evidence type="ECO:0000313" key="10">
    <source>
        <dbReference type="EMBL" id="GHD61046.1"/>
    </source>
</evidence>
<evidence type="ECO:0000256" key="8">
    <source>
        <dbReference type="SAM" id="Phobius"/>
    </source>
</evidence>
<organism evidence="10 11">
    <name type="scientific">Jeongeupia chitinilytica</name>
    <dbReference type="NCBI Taxonomy" id="1041641"/>
    <lineage>
        <taxon>Bacteria</taxon>
        <taxon>Pseudomonadati</taxon>
        <taxon>Pseudomonadota</taxon>
        <taxon>Betaproteobacteria</taxon>
        <taxon>Neisseriales</taxon>
        <taxon>Chitinibacteraceae</taxon>
        <taxon>Jeongeupia</taxon>
    </lineage>
</organism>
<comment type="subcellular location">
    <subcellularLocation>
        <location evidence="1">Cell inner membrane</location>
        <topology evidence="1">Multi-pass membrane protein</topology>
    </subcellularLocation>
</comment>
<evidence type="ECO:0000256" key="1">
    <source>
        <dbReference type="ARBA" id="ARBA00004429"/>
    </source>
</evidence>
<feature type="transmembrane region" description="Helical" evidence="8">
    <location>
        <begin position="297"/>
        <end position="319"/>
    </location>
</feature>
<dbReference type="PROSITE" id="PS50850">
    <property type="entry name" value="MFS"/>
    <property type="match status" value="1"/>
</dbReference>
<dbReference type="Pfam" id="PF12832">
    <property type="entry name" value="MFS_1_like"/>
    <property type="match status" value="1"/>
</dbReference>
<evidence type="ECO:0000256" key="2">
    <source>
        <dbReference type="ARBA" id="ARBA00022448"/>
    </source>
</evidence>
<comment type="caution">
    <text evidence="10">The sequence shown here is derived from an EMBL/GenBank/DDBJ whole genome shotgun (WGS) entry which is preliminary data.</text>
</comment>
<keyword evidence="3" id="KW-1003">Cell membrane</keyword>
<dbReference type="InterPro" id="IPR036259">
    <property type="entry name" value="MFS_trans_sf"/>
</dbReference>
<dbReference type="PIRSF" id="PIRSF004925">
    <property type="entry name" value="HcaT"/>
    <property type="match status" value="1"/>
</dbReference>
<dbReference type="Gene3D" id="1.20.1250.20">
    <property type="entry name" value="MFS general substrate transporter like domains"/>
    <property type="match status" value="2"/>
</dbReference>